<keyword evidence="3 5" id="KW-0378">Hydrolase</keyword>
<name>A0ABX9JSS9_9BACT</name>
<keyword evidence="10" id="KW-1185">Reference proteome</keyword>
<evidence type="ECO:0000256" key="3">
    <source>
        <dbReference type="ARBA" id="ARBA00022801"/>
    </source>
</evidence>
<feature type="signal peptide" evidence="7">
    <location>
        <begin position="1"/>
        <end position="21"/>
    </location>
</feature>
<evidence type="ECO:0000256" key="7">
    <source>
        <dbReference type="SAM" id="SignalP"/>
    </source>
</evidence>
<sequence length="799" mass="86507">MPPLKLLTGVVAGLTGWAAHAQQLPADQIQHVPGASSADWVRAVPKVPAHVLGPVLPRAAATGPEAPVAFPRVEPFQGEVQERPRPAREARPEPGERPSRRALIRLPEGDLERLHPQVARLLSARGTQELFHGWYFFELSEELPPGQVRRLLQGLPQDVIYVPDSPMEAHVVWNDPFLSTGNWWPQNQWYLYNVGQRTGITGSPYDYDIDADEAWDVTLAAHGRGQFYYSTVAVVDSQIDLAHADGPEFVGACSFSNSGPDVRCLPPETARTHGTAVAGLIAGRAGNGYGMSGVNWASRILALNVSYAPDPERSFGYYQVLNAIDYATRNGAHIINYSGGQRRTFQNNDNDPLYAAIRRAGERDILFVTSAGNDNLNLDCGNSTCQVAPAGMDLYNMWTVAAADDRFNRSYFLTAADGTVYASNYGATSVDSAAFGNDSYGGTGTELVSLYPGNQFAPFNGTSAAAPLVSGVAGLIKSLRPQATPYVYKSCFGYTVAPPLNGLMRYPGVINAKIAADCALSFGEQVPPPVFNVTSPAHYARLRGRSASLSWQAAPDFYVNYDVFLDGQFVGRTSGTSYYLSNVSDGTHRWYVRAVDAYGNWRNSTHEYYFVMDSVYPTAAAPALPMSYEYVRTARPALRWGHASDANGISGYQVVMDGRNIGSVGTVGGYDWPTDLAEGNHSWRVVACDTHQNCTTSSTAWFTVDTVAPTQPTPVSPAHGAVVGSWRPLLEWSASSDVYGVSYRVSIDSGAYTFTEYSPRHTPTVDLADGPHTWSISACDTAGNCANSAIYTFTVSLGL</sequence>
<protein>
    <submittedName>
        <fullName evidence="9">Subtilase family protein</fullName>
    </submittedName>
</protein>
<dbReference type="Pfam" id="PF00082">
    <property type="entry name" value="Peptidase_S8"/>
    <property type="match status" value="1"/>
</dbReference>
<dbReference type="InterPro" id="IPR050131">
    <property type="entry name" value="Peptidase_S8_subtilisin-like"/>
</dbReference>
<dbReference type="Proteomes" id="UP000256345">
    <property type="component" value="Unassembled WGS sequence"/>
</dbReference>
<dbReference type="PROSITE" id="PS00137">
    <property type="entry name" value="SUBTILASE_HIS"/>
    <property type="match status" value="1"/>
</dbReference>
<gene>
    <name evidence="9" type="ORF">ATI61_11194</name>
</gene>
<dbReference type="InterPro" id="IPR015500">
    <property type="entry name" value="Peptidase_S8_subtilisin-rel"/>
</dbReference>
<dbReference type="PRINTS" id="PR00723">
    <property type="entry name" value="SUBTILISIN"/>
</dbReference>
<dbReference type="InterPro" id="IPR023828">
    <property type="entry name" value="Peptidase_S8_Ser-AS"/>
</dbReference>
<evidence type="ECO:0000256" key="1">
    <source>
        <dbReference type="ARBA" id="ARBA00011073"/>
    </source>
</evidence>
<reference evidence="9 10" key="1">
    <citation type="submission" date="2018-08" db="EMBL/GenBank/DDBJ databases">
        <title>Genomic Encyclopedia of Archaeal and Bacterial Type Strains, Phase II (KMG-II): from individual species to whole genera.</title>
        <authorList>
            <person name="Goeker M."/>
        </authorList>
    </citation>
    <scope>NUCLEOTIDE SEQUENCE [LARGE SCALE GENOMIC DNA]</scope>
    <source>
        <strain evidence="9 10">DSM 2261</strain>
    </source>
</reference>
<dbReference type="InterPro" id="IPR036852">
    <property type="entry name" value="Peptidase_S8/S53_dom_sf"/>
</dbReference>
<comment type="caution">
    <text evidence="9">The sequence shown here is derived from an EMBL/GenBank/DDBJ whole genome shotgun (WGS) entry which is preliminary data.</text>
</comment>
<dbReference type="Gene3D" id="2.60.40.10">
    <property type="entry name" value="Immunoglobulins"/>
    <property type="match status" value="3"/>
</dbReference>
<dbReference type="PANTHER" id="PTHR43806:SF11">
    <property type="entry name" value="CEREVISIN-RELATED"/>
    <property type="match status" value="1"/>
</dbReference>
<evidence type="ECO:0000256" key="4">
    <source>
        <dbReference type="ARBA" id="ARBA00022825"/>
    </source>
</evidence>
<keyword evidence="2 5" id="KW-0645">Protease</keyword>
<accession>A0ABX9JSS9</accession>
<keyword evidence="4 5" id="KW-0720">Serine protease</keyword>
<evidence type="ECO:0000256" key="6">
    <source>
        <dbReference type="SAM" id="MobiDB-lite"/>
    </source>
</evidence>
<evidence type="ECO:0000256" key="5">
    <source>
        <dbReference type="PROSITE-ProRule" id="PRU01240"/>
    </source>
</evidence>
<dbReference type="InterPro" id="IPR000209">
    <property type="entry name" value="Peptidase_S8/S53_dom"/>
</dbReference>
<keyword evidence="7" id="KW-0732">Signal</keyword>
<feature type="active site" description="Charge relay system" evidence="5">
    <location>
        <position position="236"/>
    </location>
</feature>
<dbReference type="RefSeq" id="WP_047860239.1">
    <property type="nucleotide sequence ID" value="NZ_CP011509.1"/>
</dbReference>
<dbReference type="SUPFAM" id="SSF52743">
    <property type="entry name" value="Subtilisin-like"/>
    <property type="match status" value="1"/>
</dbReference>
<feature type="chain" id="PRO_5046759771" evidence="7">
    <location>
        <begin position="22"/>
        <end position="799"/>
    </location>
</feature>
<feature type="domain" description="Peptidase S8/S53" evidence="8">
    <location>
        <begin position="231"/>
        <end position="490"/>
    </location>
</feature>
<dbReference type="EMBL" id="QUMU01000011">
    <property type="protein sequence ID" value="REG26545.1"/>
    <property type="molecule type" value="Genomic_DNA"/>
</dbReference>
<evidence type="ECO:0000313" key="10">
    <source>
        <dbReference type="Proteomes" id="UP000256345"/>
    </source>
</evidence>
<feature type="compositionally biased region" description="Basic and acidic residues" evidence="6">
    <location>
        <begin position="80"/>
        <end position="99"/>
    </location>
</feature>
<feature type="active site" description="Charge relay system" evidence="5">
    <location>
        <position position="463"/>
    </location>
</feature>
<dbReference type="PANTHER" id="PTHR43806">
    <property type="entry name" value="PEPTIDASE S8"/>
    <property type="match status" value="1"/>
</dbReference>
<dbReference type="PROSITE" id="PS51892">
    <property type="entry name" value="SUBTILASE"/>
    <property type="match status" value="1"/>
</dbReference>
<evidence type="ECO:0000313" key="9">
    <source>
        <dbReference type="EMBL" id="REG26545.1"/>
    </source>
</evidence>
<evidence type="ECO:0000256" key="2">
    <source>
        <dbReference type="ARBA" id="ARBA00022670"/>
    </source>
</evidence>
<dbReference type="PROSITE" id="PS00138">
    <property type="entry name" value="SUBTILASE_SER"/>
    <property type="match status" value="1"/>
</dbReference>
<evidence type="ECO:0000259" key="8">
    <source>
        <dbReference type="Pfam" id="PF00082"/>
    </source>
</evidence>
<dbReference type="InterPro" id="IPR022398">
    <property type="entry name" value="Peptidase_S8_His-AS"/>
</dbReference>
<dbReference type="InterPro" id="IPR013783">
    <property type="entry name" value="Ig-like_fold"/>
</dbReference>
<proteinExistence type="inferred from homology"/>
<feature type="region of interest" description="Disordered" evidence="6">
    <location>
        <begin position="67"/>
        <end position="104"/>
    </location>
</feature>
<feature type="active site" description="Charge relay system" evidence="5">
    <location>
        <position position="273"/>
    </location>
</feature>
<organism evidence="9 10">
    <name type="scientific">Archangium gephyra</name>
    <dbReference type="NCBI Taxonomy" id="48"/>
    <lineage>
        <taxon>Bacteria</taxon>
        <taxon>Pseudomonadati</taxon>
        <taxon>Myxococcota</taxon>
        <taxon>Myxococcia</taxon>
        <taxon>Myxococcales</taxon>
        <taxon>Cystobacterineae</taxon>
        <taxon>Archangiaceae</taxon>
        <taxon>Archangium</taxon>
    </lineage>
</organism>
<dbReference type="Gene3D" id="3.40.50.200">
    <property type="entry name" value="Peptidase S8/S53 domain"/>
    <property type="match status" value="1"/>
</dbReference>
<comment type="similarity">
    <text evidence="1 5">Belongs to the peptidase S8 family.</text>
</comment>